<evidence type="ECO:0000313" key="1">
    <source>
        <dbReference type="EMBL" id="ALF44626.1"/>
    </source>
</evidence>
<protein>
    <submittedName>
        <fullName evidence="1">Uncharacterized protein</fullName>
    </submittedName>
</protein>
<organism evidence="1">
    <name type="scientific">Staphylococcus aureus</name>
    <dbReference type="NCBI Taxonomy" id="1280"/>
    <lineage>
        <taxon>Bacteria</taxon>
        <taxon>Bacillati</taxon>
        <taxon>Bacillota</taxon>
        <taxon>Bacilli</taxon>
        <taxon>Bacillales</taxon>
        <taxon>Staphylococcaceae</taxon>
        <taxon>Staphylococcus</taxon>
    </lineage>
</organism>
<accession>A0A0N9EII7</accession>
<name>A0A0N9EII7_STAAU</name>
<sequence>MILNGTYEWRKPIVYTTIFPTKAFSNEIKTLLETVFTDHEDLFGTTLARGLIL</sequence>
<proteinExistence type="predicted"/>
<dbReference type="RefSeq" id="WP_162778992.1">
    <property type="nucleotide sequence ID" value="NZ_JAEUFC010000047.1"/>
</dbReference>
<reference evidence="1" key="1">
    <citation type="journal article" date="2015" name="Antimicrob. Agents Chemother.">
        <title>Novel Type XII Staphylococcal Cassette Chromosome mec Harboring a New Cassette Chromosome Recombinase, CcrC2.</title>
        <authorList>
            <person name="Wu Z."/>
            <person name="Li F."/>
            <person name="Liu D."/>
            <person name="Xue H."/>
            <person name="Zhao X."/>
        </authorList>
    </citation>
    <scope>NUCLEOTIDE SEQUENCE</scope>
    <source>
        <strain evidence="1">BA01611</strain>
    </source>
</reference>
<dbReference type="EMBL" id="KR187111">
    <property type="protein sequence ID" value="ALF44626.1"/>
    <property type="molecule type" value="Genomic_DNA"/>
</dbReference>
<dbReference type="AlphaFoldDB" id="A0A0N9EII7"/>